<name>A0A8X6VGF2_TRICX</name>
<proteinExistence type="predicted"/>
<evidence type="ECO:0000313" key="2">
    <source>
        <dbReference type="EMBL" id="GFY05105.1"/>
    </source>
</evidence>
<keyword evidence="3" id="KW-1185">Reference proteome</keyword>
<protein>
    <submittedName>
        <fullName evidence="2">HTH_Tnp_Tc3_2 domain-containing protein</fullName>
    </submittedName>
</protein>
<dbReference type="Proteomes" id="UP000887159">
    <property type="component" value="Unassembled WGS sequence"/>
</dbReference>
<comment type="caution">
    <text evidence="2">The sequence shown here is derived from an EMBL/GenBank/DDBJ whole genome shotgun (WGS) entry which is preliminary data.</text>
</comment>
<accession>A0A8X6VGF2</accession>
<dbReference type="EMBL" id="BMAU01021249">
    <property type="protein sequence ID" value="GFY05105.1"/>
    <property type="molecule type" value="Genomic_DNA"/>
</dbReference>
<reference evidence="2" key="1">
    <citation type="submission" date="2020-08" db="EMBL/GenBank/DDBJ databases">
        <title>Multicomponent nature underlies the extraordinary mechanical properties of spider dragline silk.</title>
        <authorList>
            <person name="Kono N."/>
            <person name="Nakamura H."/>
            <person name="Mori M."/>
            <person name="Yoshida Y."/>
            <person name="Ohtoshi R."/>
            <person name="Malay A.D."/>
            <person name="Moran D.A.P."/>
            <person name="Tomita M."/>
            <person name="Numata K."/>
            <person name="Arakawa K."/>
        </authorList>
    </citation>
    <scope>NUCLEOTIDE SEQUENCE</scope>
</reference>
<dbReference type="GO" id="GO:0005634">
    <property type="term" value="C:nucleus"/>
    <property type="evidence" value="ECO:0007669"/>
    <property type="project" value="UniProtKB-SubCell"/>
</dbReference>
<evidence type="ECO:0000256" key="1">
    <source>
        <dbReference type="ARBA" id="ARBA00004123"/>
    </source>
</evidence>
<dbReference type="InterPro" id="IPR009057">
    <property type="entry name" value="Homeodomain-like_sf"/>
</dbReference>
<comment type="subcellular location">
    <subcellularLocation>
        <location evidence="1">Nucleus</location>
    </subcellularLocation>
</comment>
<evidence type="ECO:0000313" key="3">
    <source>
        <dbReference type="Proteomes" id="UP000887159"/>
    </source>
</evidence>
<dbReference type="SUPFAM" id="SSF46689">
    <property type="entry name" value="Homeodomain-like"/>
    <property type="match status" value="1"/>
</dbReference>
<dbReference type="AlphaFoldDB" id="A0A8X6VGF2"/>
<organism evidence="2 3">
    <name type="scientific">Trichonephila clavipes</name>
    <name type="common">Golden silk orbweaver</name>
    <name type="synonym">Nephila clavipes</name>
    <dbReference type="NCBI Taxonomy" id="2585209"/>
    <lineage>
        <taxon>Eukaryota</taxon>
        <taxon>Metazoa</taxon>
        <taxon>Ecdysozoa</taxon>
        <taxon>Arthropoda</taxon>
        <taxon>Chelicerata</taxon>
        <taxon>Arachnida</taxon>
        <taxon>Araneae</taxon>
        <taxon>Araneomorphae</taxon>
        <taxon>Entelegynae</taxon>
        <taxon>Araneoidea</taxon>
        <taxon>Nephilidae</taxon>
        <taxon>Trichonephila</taxon>
    </lineage>
</organism>
<gene>
    <name evidence="2" type="primary">X975_04880</name>
    <name evidence="2" type="ORF">TNCV_3269771</name>
</gene>
<sequence length="143" mass="16489">MERKMLISASQSELKRMQFAAEVDRNIRVSITSRKRIEDSQRWSAVGRIEAGQLITDLALFFRFPHSVASRLWKQFETTQTVFRRPVAVRPRITNPEEDRYIAIVAKRNRRATSTRVTSMVTSSIGKAISSAKVRQRLHMNGL</sequence>